<protein>
    <submittedName>
        <fullName evidence="1">Uncharacterized protein</fullName>
    </submittedName>
</protein>
<evidence type="ECO:0000313" key="2">
    <source>
        <dbReference type="Proteomes" id="UP000805649"/>
    </source>
</evidence>
<dbReference type="Proteomes" id="UP000805649">
    <property type="component" value="Unassembled WGS sequence"/>
</dbReference>
<accession>A0ACC3YCL4</accession>
<proteinExistence type="predicted"/>
<name>A0ACC3YCL4_COLTU</name>
<dbReference type="EMBL" id="VUJX02000016">
    <property type="protein sequence ID" value="KAL0929560.1"/>
    <property type="molecule type" value="Genomic_DNA"/>
</dbReference>
<gene>
    <name evidence="1" type="ORF">CTRU02_215459</name>
</gene>
<keyword evidence="2" id="KW-1185">Reference proteome</keyword>
<organism evidence="1 2">
    <name type="scientific">Colletotrichum truncatum</name>
    <name type="common">Anthracnose fungus</name>
    <name type="synonym">Colletotrichum capsici</name>
    <dbReference type="NCBI Taxonomy" id="5467"/>
    <lineage>
        <taxon>Eukaryota</taxon>
        <taxon>Fungi</taxon>
        <taxon>Dikarya</taxon>
        <taxon>Ascomycota</taxon>
        <taxon>Pezizomycotina</taxon>
        <taxon>Sordariomycetes</taxon>
        <taxon>Hypocreomycetidae</taxon>
        <taxon>Glomerellales</taxon>
        <taxon>Glomerellaceae</taxon>
        <taxon>Colletotrichum</taxon>
        <taxon>Colletotrichum truncatum species complex</taxon>
    </lineage>
</organism>
<reference evidence="1 2" key="1">
    <citation type="journal article" date="2020" name="Phytopathology">
        <title>Genome Sequence Resources of Colletotrichum truncatum, C. plurivorum, C. musicola, and C. sojae: Four Species Pathogenic to Soybean (Glycine max).</title>
        <authorList>
            <person name="Rogerio F."/>
            <person name="Boufleur T.R."/>
            <person name="Ciampi-Guillardi M."/>
            <person name="Sukno S.A."/>
            <person name="Thon M.R."/>
            <person name="Massola Junior N.S."/>
            <person name="Baroncelli R."/>
        </authorList>
    </citation>
    <scope>NUCLEOTIDE SEQUENCE [LARGE SCALE GENOMIC DNA]</scope>
    <source>
        <strain evidence="1 2">CMES1059</strain>
    </source>
</reference>
<evidence type="ECO:0000313" key="1">
    <source>
        <dbReference type="EMBL" id="KAL0929560.1"/>
    </source>
</evidence>
<comment type="caution">
    <text evidence="1">The sequence shown here is derived from an EMBL/GenBank/DDBJ whole genome shotgun (WGS) entry which is preliminary data.</text>
</comment>
<sequence>MDKADQIAACSQLRAVGLGDRIIFPSDCRYRDLVAPHWSLTAELTPYCVIQPETTKEVAKVVSVLSQAKGCLFAVRSGGHTQWPGASNCSGGIVIDLCRMKNVEYDEDRNIVTVQAGCRWRDVYSKADEYGVTVNGGRMGDVGVGGFLCGGGISWLLPRYGFGCDMVVNYEVVLANGDIIHANHLENADLFLALKGGACNFGIVTRFYLEAIKGAEVWAGMYICQSSTSTQHIKHFVDYIDTIEEKTDTSYCLLWAWSSEAKDVVLSVMVCNTKGVVEPQALSGVMEVPWTSKTVDRRSVTALALHLESPQPFYNKWLTATFANDSQILTKIVEFHEKLIEKLKVRIPENDFSTVCCVQALPKLYAERSLKKGGNVMGVERLGENCFILLLGAHIKVYKDMEYGFRALQECYEDIVKDAKSNGVFKEWLYLNYSDMSQNPLPTFGEDNVEKIRAAALKYDPNGIFQSRCPGGFKISKIPGKDCKET</sequence>